<dbReference type="AlphaFoldDB" id="X6LYG8"/>
<evidence type="ECO:0000313" key="1">
    <source>
        <dbReference type="EMBL" id="ETO06679.1"/>
    </source>
</evidence>
<gene>
    <name evidence="1" type="ORF">RFI_30713</name>
</gene>
<dbReference type="Proteomes" id="UP000023152">
    <property type="component" value="Unassembled WGS sequence"/>
</dbReference>
<sequence>MINRGIRKTVPKEESDIQSQITDAGVDSKCKSENEKIILDRHNKKHYLGYVYKNDNYDNCNIRVIDQSNKNDMIIIYMICIESRVGLLIAYHRFVYMEIDKIDDTNKLFNIKIHKMITASSFKHAMIKLLKISKHVLVLNNNENQMPFYACLKDYMTNNDEKLYNMIYMMICKQIEN</sequence>
<organism evidence="1 2">
    <name type="scientific">Reticulomyxa filosa</name>
    <dbReference type="NCBI Taxonomy" id="46433"/>
    <lineage>
        <taxon>Eukaryota</taxon>
        <taxon>Sar</taxon>
        <taxon>Rhizaria</taxon>
        <taxon>Retaria</taxon>
        <taxon>Foraminifera</taxon>
        <taxon>Monothalamids</taxon>
        <taxon>Reticulomyxidae</taxon>
        <taxon>Reticulomyxa</taxon>
    </lineage>
</organism>
<reference evidence="1 2" key="1">
    <citation type="journal article" date="2013" name="Curr. Biol.">
        <title>The Genome of the Foraminiferan Reticulomyxa filosa.</title>
        <authorList>
            <person name="Glockner G."/>
            <person name="Hulsmann N."/>
            <person name="Schleicher M."/>
            <person name="Noegel A.A."/>
            <person name="Eichinger L."/>
            <person name="Gallinger C."/>
            <person name="Pawlowski J."/>
            <person name="Sierra R."/>
            <person name="Euteneuer U."/>
            <person name="Pillet L."/>
            <person name="Moustafa A."/>
            <person name="Platzer M."/>
            <person name="Groth M."/>
            <person name="Szafranski K."/>
            <person name="Schliwa M."/>
        </authorList>
    </citation>
    <scope>NUCLEOTIDE SEQUENCE [LARGE SCALE GENOMIC DNA]</scope>
</reference>
<dbReference type="EMBL" id="ASPP01026907">
    <property type="protein sequence ID" value="ETO06679.1"/>
    <property type="molecule type" value="Genomic_DNA"/>
</dbReference>
<protein>
    <submittedName>
        <fullName evidence="1">Uncharacterized protein</fullName>
    </submittedName>
</protein>
<keyword evidence="2" id="KW-1185">Reference proteome</keyword>
<accession>X6LYG8</accession>
<comment type="caution">
    <text evidence="1">The sequence shown here is derived from an EMBL/GenBank/DDBJ whole genome shotgun (WGS) entry which is preliminary data.</text>
</comment>
<proteinExistence type="predicted"/>
<name>X6LYG8_RETFI</name>
<evidence type="ECO:0000313" key="2">
    <source>
        <dbReference type="Proteomes" id="UP000023152"/>
    </source>
</evidence>